<proteinExistence type="predicted"/>
<accession>A0A7X9IL87</accession>
<gene>
    <name evidence="1" type="ORF">GYA55_15195</name>
</gene>
<name>A0A7X9IL87_9DELT</name>
<dbReference type="EMBL" id="JAAZON010000692">
    <property type="protein sequence ID" value="NMC64510.1"/>
    <property type="molecule type" value="Genomic_DNA"/>
</dbReference>
<comment type="caution">
    <text evidence="1">The sequence shown here is derived from an EMBL/GenBank/DDBJ whole genome shotgun (WGS) entry which is preliminary data.</text>
</comment>
<dbReference type="AlphaFoldDB" id="A0A7X9IL87"/>
<organism evidence="1 2">
    <name type="scientific">SAR324 cluster bacterium</name>
    <dbReference type="NCBI Taxonomy" id="2024889"/>
    <lineage>
        <taxon>Bacteria</taxon>
        <taxon>Deltaproteobacteria</taxon>
        <taxon>SAR324 cluster</taxon>
    </lineage>
</organism>
<protein>
    <submittedName>
        <fullName evidence="1">Type II secretion system protein</fullName>
    </submittedName>
</protein>
<sequence length="282" mass="29318">MVSEAGETLVSLLVSISLISIVFAATLSSFMQATRHGFEHQIRIQAIEEANAILDLMAFDLRMLGSGMPLGQGGFAICDLALGDVTLPVLTDATSKNISFRLNERGGTTVVTSDFDPASQTNVSVSSAEGFKVGDNLYLNNVSTGSIGGLSGIIAAIAGNVLSLSGGAVYTTGTTFRAGSLGAGVTLLTYDSPITRSIYTGITRDHGNGPIMLAPNSSVNLTFIDTDGMDMVLPLTSASIATNLAGVRIDVIVDGAHTLRDGSIFTARATHQVAFRNLNISR</sequence>
<evidence type="ECO:0000313" key="1">
    <source>
        <dbReference type="EMBL" id="NMC64510.1"/>
    </source>
</evidence>
<reference evidence="1 2" key="1">
    <citation type="journal article" date="2020" name="Biotechnol. Biofuels">
        <title>New insights from the biogas microbiome by comprehensive genome-resolved metagenomics of nearly 1600 species originating from multiple anaerobic digesters.</title>
        <authorList>
            <person name="Campanaro S."/>
            <person name="Treu L."/>
            <person name="Rodriguez-R L.M."/>
            <person name="Kovalovszki A."/>
            <person name="Ziels R.M."/>
            <person name="Maus I."/>
            <person name="Zhu X."/>
            <person name="Kougias P.G."/>
            <person name="Basile A."/>
            <person name="Luo G."/>
            <person name="Schluter A."/>
            <person name="Konstantinidis K.T."/>
            <person name="Angelidaki I."/>
        </authorList>
    </citation>
    <scope>NUCLEOTIDE SEQUENCE [LARGE SCALE GENOMIC DNA]</scope>
    <source>
        <strain evidence="1">AS27yjCOA_65</strain>
    </source>
</reference>
<evidence type="ECO:0000313" key="2">
    <source>
        <dbReference type="Proteomes" id="UP000524246"/>
    </source>
</evidence>
<dbReference type="Proteomes" id="UP000524246">
    <property type="component" value="Unassembled WGS sequence"/>
</dbReference>